<name>A0ACC1BN14_9ROSI</name>
<reference evidence="2" key="1">
    <citation type="journal article" date="2023" name="G3 (Bethesda)">
        <title>Genome assembly and association tests identify interacting loci associated with vigor, precocity, and sex in interspecific pistachio rootstocks.</title>
        <authorList>
            <person name="Palmer W."/>
            <person name="Jacygrad E."/>
            <person name="Sagayaradj S."/>
            <person name="Cavanaugh K."/>
            <person name="Han R."/>
            <person name="Bertier L."/>
            <person name="Beede B."/>
            <person name="Kafkas S."/>
            <person name="Golino D."/>
            <person name="Preece J."/>
            <person name="Michelmore R."/>
        </authorList>
    </citation>
    <scope>NUCLEOTIDE SEQUENCE [LARGE SCALE GENOMIC DNA]</scope>
</reference>
<keyword evidence="2" id="KW-1185">Reference proteome</keyword>
<organism evidence="1 2">
    <name type="scientific">Pistacia atlantica</name>
    <dbReference type="NCBI Taxonomy" id="434234"/>
    <lineage>
        <taxon>Eukaryota</taxon>
        <taxon>Viridiplantae</taxon>
        <taxon>Streptophyta</taxon>
        <taxon>Embryophyta</taxon>
        <taxon>Tracheophyta</taxon>
        <taxon>Spermatophyta</taxon>
        <taxon>Magnoliopsida</taxon>
        <taxon>eudicotyledons</taxon>
        <taxon>Gunneridae</taxon>
        <taxon>Pentapetalae</taxon>
        <taxon>rosids</taxon>
        <taxon>malvids</taxon>
        <taxon>Sapindales</taxon>
        <taxon>Anacardiaceae</taxon>
        <taxon>Pistacia</taxon>
    </lineage>
</organism>
<dbReference type="EMBL" id="CM047900">
    <property type="protein sequence ID" value="KAJ0100219.1"/>
    <property type="molecule type" value="Genomic_DNA"/>
</dbReference>
<accession>A0ACC1BN14</accession>
<sequence length="154" mass="17212">MTFQERNGGESKILSFNGKGSGIYILPHLKAAIATRSNFEASDGDILLASSMKTGTTWLKALIPSIINHNPGGEEEQEDPLLRKHPNELMPSFEVQLFKENPNPDLSGMLSPRLFRTHMPYTMFPESVKNSGCKIVYITRDPKDTIVRVIMALH</sequence>
<protein>
    <submittedName>
        <fullName evidence="1">Uncharacterized protein</fullName>
    </submittedName>
</protein>
<evidence type="ECO:0000313" key="1">
    <source>
        <dbReference type="EMBL" id="KAJ0100219.1"/>
    </source>
</evidence>
<gene>
    <name evidence="1" type="ORF">Patl1_21625</name>
</gene>
<comment type="caution">
    <text evidence="1">The sequence shown here is derived from an EMBL/GenBank/DDBJ whole genome shotgun (WGS) entry which is preliminary data.</text>
</comment>
<dbReference type="Proteomes" id="UP001164250">
    <property type="component" value="Chromosome 4"/>
</dbReference>
<evidence type="ECO:0000313" key="2">
    <source>
        <dbReference type="Proteomes" id="UP001164250"/>
    </source>
</evidence>
<proteinExistence type="predicted"/>